<evidence type="ECO:0000256" key="1">
    <source>
        <dbReference type="SAM" id="MobiDB-lite"/>
    </source>
</evidence>
<feature type="region of interest" description="Disordered" evidence="1">
    <location>
        <begin position="125"/>
        <end position="233"/>
    </location>
</feature>
<gene>
    <name evidence="2" type="ORF">OHK93_007989</name>
</gene>
<feature type="region of interest" description="Disordered" evidence="1">
    <location>
        <begin position="1"/>
        <end position="60"/>
    </location>
</feature>
<feature type="compositionally biased region" description="Polar residues" evidence="1">
    <location>
        <begin position="203"/>
        <end position="233"/>
    </location>
</feature>
<name>A0AA43QLK7_9LECA</name>
<dbReference type="AlphaFoldDB" id="A0AA43QLK7"/>
<comment type="caution">
    <text evidence="2">The sequence shown here is derived from an EMBL/GenBank/DDBJ whole genome shotgun (WGS) entry which is preliminary data.</text>
</comment>
<keyword evidence="3" id="KW-1185">Reference proteome</keyword>
<accession>A0AA43QLK7</accession>
<reference evidence="2" key="1">
    <citation type="journal article" date="2023" name="Genome Biol. Evol.">
        <title>First Whole Genome Sequence and Flow Cytometry Genome Size Data for the Lichen-Forming Fungus Ramalina farinacea (Ascomycota).</title>
        <authorList>
            <person name="Llewellyn T."/>
            <person name="Mian S."/>
            <person name="Hill R."/>
            <person name="Leitch I.J."/>
            <person name="Gaya E."/>
        </authorList>
    </citation>
    <scope>NUCLEOTIDE SEQUENCE</scope>
    <source>
        <strain evidence="2">LIQ254RAFAR</strain>
    </source>
</reference>
<sequence>MSPINSTADSDMTGETLQAGRETLQLHPGQTRRPSIVDENDTTPLVSRRPSIQESPWSSIPEPAGLPMIFARTLSRHAHRTCSGTQGPNIPTAANDEADSTKALDQIRQSLLRLRGRVSSGFKGVRRRVTSLQSSRRNSGEQTEPLLPPQPQAEEPSFSGLSAPDAQGREHWPSLDPSQWVLPPVGTAATIQPVRSTIRRSRPATTESSILGQTMITAVSTDEQDTSSYRARA</sequence>
<evidence type="ECO:0000313" key="2">
    <source>
        <dbReference type="EMBL" id="MDI1488713.1"/>
    </source>
</evidence>
<proteinExistence type="predicted"/>
<feature type="compositionally biased region" description="Polar residues" evidence="1">
    <location>
        <begin position="42"/>
        <end position="58"/>
    </location>
</feature>
<dbReference type="Proteomes" id="UP001161017">
    <property type="component" value="Unassembled WGS sequence"/>
</dbReference>
<feature type="region of interest" description="Disordered" evidence="1">
    <location>
        <begin position="80"/>
        <end position="101"/>
    </location>
</feature>
<feature type="compositionally biased region" description="Polar residues" evidence="1">
    <location>
        <begin position="1"/>
        <end position="16"/>
    </location>
</feature>
<organism evidence="2 3">
    <name type="scientific">Ramalina farinacea</name>
    <dbReference type="NCBI Taxonomy" id="258253"/>
    <lineage>
        <taxon>Eukaryota</taxon>
        <taxon>Fungi</taxon>
        <taxon>Dikarya</taxon>
        <taxon>Ascomycota</taxon>
        <taxon>Pezizomycotina</taxon>
        <taxon>Lecanoromycetes</taxon>
        <taxon>OSLEUM clade</taxon>
        <taxon>Lecanoromycetidae</taxon>
        <taxon>Lecanorales</taxon>
        <taxon>Lecanorineae</taxon>
        <taxon>Ramalinaceae</taxon>
        <taxon>Ramalina</taxon>
    </lineage>
</organism>
<dbReference type="EMBL" id="JAPUFD010000008">
    <property type="protein sequence ID" value="MDI1488713.1"/>
    <property type="molecule type" value="Genomic_DNA"/>
</dbReference>
<evidence type="ECO:0000313" key="3">
    <source>
        <dbReference type="Proteomes" id="UP001161017"/>
    </source>
</evidence>
<protein>
    <submittedName>
        <fullName evidence="2">Uncharacterized protein</fullName>
    </submittedName>
</protein>